<protein>
    <submittedName>
        <fullName evidence="2">Uncharacterized protein</fullName>
    </submittedName>
</protein>
<name>A0A9Q9AHH6_9PEZI</name>
<keyword evidence="1" id="KW-0472">Membrane</keyword>
<feature type="transmembrane region" description="Helical" evidence="1">
    <location>
        <begin position="85"/>
        <end position="103"/>
    </location>
</feature>
<keyword evidence="3" id="KW-1185">Reference proteome</keyword>
<sequence>MAFIGVYALPALAWPNKFQVGGPGDYDWGRQYYKPTHKWERYGWFPWLTFGLCLSSFLITLAENILSMFNKLSIRQLIRSEWTKAIMWSIWFLCISIMAAVKLRRGRVAGMDRYVASVVTINGENHVQVWPNYEPYPNGCNVLAALAWCFPFWFSLLIMRKHLQKGTFEQDPAGDGGQCHEPYGREDRGWFRAARGGYDGTHDSVEIVQPSQGSLEDRHPAFFSAK</sequence>
<keyword evidence="1" id="KW-0812">Transmembrane</keyword>
<dbReference type="Proteomes" id="UP001056384">
    <property type="component" value="Chromosome 2"/>
</dbReference>
<feature type="transmembrane region" description="Helical" evidence="1">
    <location>
        <begin position="142"/>
        <end position="159"/>
    </location>
</feature>
<dbReference type="OrthoDB" id="3650255at2759"/>
<accession>A0A9Q9AHH6</accession>
<proteinExistence type="predicted"/>
<evidence type="ECO:0000313" key="2">
    <source>
        <dbReference type="EMBL" id="USW49175.1"/>
    </source>
</evidence>
<evidence type="ECO:0000256" key="1">
    <source>
        <dbReference type="SAM" id="Phobius"/>
    </source>
</evidence>
<evidence type="ECO:0000313" key="3">
    <source>
        <dbReference type="Proteomes" id="UP001056384"/>
    </source>
</evidence>
<organism evidence="2 3">
    <name type="scientific">Septoria linicola</name>
    <dbReference type="NCBI Taxonomy" id="215465"/>
    <lineage>
        <taxon>Eukaryota</taxon>
        <taxon>Fungi</taxon>
        <taxon>Dikarya</taxon>
        <taxon>Ascomycota</taxon>
        <taxon>Pezizomycotina</taxon>
        <taxon>Dothideomycetes</taxon>
        <taxon>Dothideomycetidae</taxon>
        <taxon>Mycosphaerellales</taxon>
        <taxon>Mycosphaerellaceae</taxon>
        <taxon>Septoria</taxon>
    </lineage>
</organism>
<reference evidence="2" key="1">
    <citation type="submission" date="2022-06" db="EMBL/GenBank/DDBJ databases">
        <title>Complete genome sequences of two strains of the flax pathogen Septoria linicola.</title>
        <authorList>
            <person name="Lapalu N."/>
            <person name="Simon A."/>
            <person name="Demenou B."/>
            <person name="Paumier D."/>
            <person name="Guillot M.-P."/>
            <person name="Gout L."/>
            <person name="Valade R."/>
        </authorList>
    </citation>
    <scope>NUCLEOTIDE SEQUENCE</scope>
    <source>
        <strain evidence="2">SE15195</strain>
    </source>
</reference>
<feature type="transmembrane region" description="Helical" evidence="1">
    <location>
        <begin position="44"/>
        <end position="65"/>
    </location>
</feature>
<keyword evidence="1" id="KW-1133">Transmembrane helix</keyword>
<dbReference type="AlphaFoldDB" id="A0A9Q9AHH6"/>
<gene>
    <name evidence="2" type="ORF">Slin15195_G024940</name>
</gene>
<dbReference type="EMBL" id="CP099419">
    <property type="protein sequence ID" value="USW49175.1"/>
    <property type="molecule type" value="Genomic_DNA"/>
</dbReference>